<gene>
    <name evidence="3" type="ORF">NA23_02395</name>
</gene>
<reference evidence="3 4" key="1">
    <citation type="journal article" date="2015" name="Stand. Genomic Sci.">
        <title>Genome sequence of a native-feather degrading extremely thermophilic Eubacterium, Fervidobacterium islandicum AW-1.</title>
        <authorList>
            <person name="Lee Y.J."/>
            <person name="Jeong H."/>
            <person name="Park G.S."/>
            <person name="Kwak Y."/>
            <person name="Lee S.J."/>
            <person name="Lee S.J."/>
            <person name="Park M.K."/>
            <person name="Kim J.Y."/>
            <person name="Kang H.K."/>
            <person name="Shin J.H."/>
            <person name="Lee D.W."/>
        </authorList>
    </citation>
    <scope>NUCLEOTIDE SEQUENCE [LARGE SCALE GENOMIC DNA]</scope>
    <source>
        <strain evidence="3 4">AW-1</strain>
    </source>
</reference>
<dbReference type="Proteomes" id="UP000093740">
    <property type="component" value="Chromosome"/>
</dbReference>
<dbReference type="PANTHER" id="PTHR42824:SF1">
    <property type="entry name" value="GLUTAMINE AMIDOTRANSFERASE YAFJ-RELATED"/>
    <property type="match status" value="1"/>
</dbReference>
<keyword evidence="1 3" id="KW-0315">Glutamine amidotransferase</keyword>
<dbReference type="Pfam" id="PF13230">
    <property type="entry name" value="GATase_4"/>
    <property type="match status" value="1"/>
</dbReference>
<name>A0AAI8CIU0_FERIS</name>
<keyword evidence="4" id="KW-1185">Reference proteome</keyword>
<feature type="domain" description="Glutamine amidotransferase type-2" evidence="2">
    <location>
        <begin position="1"/>
        <end position="221"/>
    </location>
</feature>
<evidence type="ECO:0000313" key="3">
    <source>
        <dbReference type="EMBL" id="AMW32264.2"/>
    </source>
</evidence>
<dbReference type="InterPro" id="IPR017932">
    <property type="entry name" value="GATase_2_dom"/>
</dbReference>
<dbReference type="KEGG" id="fia:NA23_02395"/>
<sequence length="221" mass="25184">MAAFSTKEVVDISSLFEIVSWMAKNGKKAEHSDGYGVLVFDEISKFEYKTTVPIYDDFRGRELVKQIHGKLGLIHARKASQGVPVGLQQLHPFHIRGRYLAHNGTITGADRSNAFQSDTYGFFSNVVDFEDFESLVNNVKRYISTHDFTGVNFLLVDEFEKALYVGCIYKKDVDYFTLHYKIDALGFYVYSEQMEDSLLEMENGEILKVVEGNIVEQGKVF</sequence>
<dbReference type="InterPro" id="IPR029055">
    <property type="entry name" value="Ntn_hydrolases_N"/>
</dbReference>
<dbReference type="InterPro" id="IPR026869">
    <property type="entry name" value="EgtC-like"/>
</dbReference>
<evidence type="ECO:0000256" key="1">
    <source>
        <dbReference type="ARBA" id="ARBA00022962"/>
    </source>
</evidence>
<dbReference type="PANTHER" id="PTHR42824">
    <property type="entry name" value="GLUTAMINE AMIDOTRANSFERASE"/>
    <property type="match status" value="1"/>
</dbReference>
<organism evidence="3 4">
    <name type="scientific">Fervidobacterium islandicum</name>
    <dbReference type="NCBI Taxonomy" id="2423"/>
    <lineage>
        <taxon>Bacteria</taxon>
        <taxon>Thermotogati</taxon>
        <taxon>Thermotogota</taxon>
        <taxon>Thermotogae</taxon>
        <taxon>Thermotogales</taxon>
        <taxon>Fervidobacteriaceae</taxon>
        <taxon>Fervidobacterium</taxon>
    </lineage>
</organism>
<dbReference type="SUPFAM" id="SSF56235">
    <property type="entry name" value="N-terminal nucleophile aminohydrolases (Ntn hydrolases)"/>
    <property type="match status" value="1"/>
</dbReference>
<proteinExistence type="predicted"/>
<dbReference type="AlphaFoldDB" id="A0AAI8CIU0"/>
<dbReference type="RefSeq" id="WP_062946211.1">
    <property type="nucleotide sequence ID" value="NZ_CP014334.2"/>
</dbReference>
<evidence type="ECO:0000313" key="4">
    <source>
        <dbReference type="Proteomes" id="UP000093740"/>
    </source>
</evidence>
<accession>A0AAI8CIU0</accession>
<evidence type="ECO:0000259" key="2">
    <source>
        <dbReference type="PROSITE" id="PS51278"/>
    </source>
</evidence>
<dbReference type="EMBL" id="CP014334">
    <property type="protein sequence ID" value="AMW32264.2"/>
    <property type="molecule type" value="Genomic_DNA"/>
</dbReference>
<protein>
    <submittedName>
        <fullName evidence="3">Class II glutamine amidotransferase</fullName>
    </submittedName>
</protein>
<dbReference type="Gene3D" id="3.60.20.10">
    <property type="entry name" value="Glutamine Phosphoribosylpyrophosphate, subunit 1, domain 1"/>
    <property type="match status" value="1"/>
</dbReference>
<dbReference type="PROSITE" id="PS51278">
    <property type="entry name" value="GATASE_TYPE_2"/>
    <property type="match status" value="1"/>
</dbReference>